<protein>
    <recommendedName>
        <fullName evidence="6">Carrier domain-containing protein</fullName>
    </recommendedName>
</protein>
<feature type="domain" description="Carrier" evidence="6">
    <location>
        <begin position="3046"/>
        <end position="3121"/>
    </location>
</feature>
<dbReference type="NCBIfam" id="TIGR01733">
    <property type="entry name" value="AA-adenyl-dom"/>
    <property type="match status" value="4"/>
</dbReference>
<dbReference type="Gene3D" id="2.30.38.10">
    <property type="entry name" value="Luciferase, Domain 3"/>
    <property type="match status" value="3"/>
</dbReference>
<dbReference type="SUPFAM" id="SSF56801">
    <property type="entry name" value="Acetyl-CoA synthetase-like"/>
    <property type="match status" value="4"/>
</dbReference>
<dbReference type="SUPFAM" id="SSF53474">
    <property type="entry name" value="alpha/beta-Hydrolases"/>
    <property type="match status" value="1"/>
</dbReference>
<dbReference type="SMART" id="SM00824">
    <property type="entry name" value="PKS_TE"/>
    <property type="match status" value="1"/>
</dbReference>
<dbReference type="PANTHER" id="PTHR45527:SF1">
    <property type="entry name" value="FATTY ACID SYNTHASE"/>
    <property type="match status" value="1"/>
</dbReference>
<keyword evidence="4" id="KW-0597">Phosphoprotein</keyword>
<dbReference type="Gene3D" id="1.10.1200.10">
    <property type="entry name" value="ACP-like"/>
    <property type="match status" value="3"/>
</dbReference>
<keyword evidence="3" id="KW-0596">Phosphopantetheine</keyword>
<evidence type="ECO:0000313" key="8">
    <source>
        <dbReference type="Proteomes" id="UP000037395"/>
    </source>
</evidence>
<dbReference type="FunFam" id="1.10.1200.10:FF:000016">
    <property type="entry name" value="Non-ribosomal peptide synthase"/>
    <property type="match status" value="3"/>
</dbReference>
<dbReference type="InterPro" id="IPR001031">
    <property type="entry name" value="Thioesterase"/>
</dbReference>
<evidence type="ECO:0000256" key="4">
    <source>
        <dbReference type="ARBA" id="ARBA00022553"/>
    </source>
</evidence>
<dbReference type="InterPro" id="IPR045851">
    <property type="entry name" value="AMP-bd_C_sf"/>
</dbReference>
<dbReference type="Pfam" id="PF13193">
    <property type="entry name" value="AMP-binding_C"/>
    <property type="match status" value="4"/>
</dbReference>
<dbReference type="GO" id="GO:0008610">
    <property type="term" value="P:lipid biosynthetic process"/>
    <property type="evidence" value="ECO:0007669"/>
    <property type="project" value="UniProtKB-ARBA"/>
</dbReference>
<dbReference type="PROSITE" id="PS00012">
    <property type="entry name" value="PHOSPHOPANTETHEINE"/>
    <property type="match status" value="3"/>
</dbReference>
<dbReference type="PANTHER" id="PTHR45527">
    <property type="entry name" value="NONRIBOSOMAL PEPTIDE SYNTHETASE"/>
    <property type="match status" value="1"/>
</dbReference>
<dbReference type="Pfam" id="PF00550">
    <property type="entry name" value="PP-binding"/>
    <property type="match status" value="4"/>
</dbReference>
<dbReference type="Proteomes" id="UP000037395">
    <property type="component" value="Unassembled WGS sequence"/>
</dbReference>
<dbReference type="Gene3D" id="3.30.559.10">
    <property type="entry name" value="Chloramphenicol acetyltransferase-like domain"/>
    <property type="match status" value="4"/>
</dbReference>
<feature type="region of interest" description="Disordered" evidence="5">
    <location>
        <begin position="4097"/>
        <end position="4119"/>
    </location>
</feature>
<dbReference type="NCBIfam" id="NF003417">
    <property type="entry name" value="PRK04813.1"/>
    <property type="match status" value="4"/>
</dbReference>
<dbReference type="Gene3D" id="3.40.50.980">
    <property type="match status" value="6"/>
</dbReference>
<feature type="domain" description="Carrier" evidence="6">
    <location>
        <begin position="4118"/>
        <end position="4194"/>
    </location>
</feature>
<reference evidence="7" key="1">
    <citation type="submission" date="2016-08" db="EMBL/GenBank/DDBJ databases">
        <title>Sequencing, Assembly and Comparative Genomics of S. aureofaciens ATCC 10762.</title>
        <authorList>
            <person name="Gradnigo J.S."/>
            <person name="Johnson N."/>
            <person name="Somerville G.A."/>
        </authorList>
    </citation>
    <scope>NUCLEOTIDE SEQUENCE [LARGE SCALE GENOMIC DNA]</scope>
    <source>
        <strain evidence="7">ATCC 10762</strain>
    </source>
</reference>
<dbReference type="GO" id="GO:0005829">
    <property type="term" value="C:cytosol"/>
    <property type="evidence" value="ECO:0007669"/>
    <property type="project" value="TreeGrafter"/>
</dbReference>
<dbReference type="Pfam" id="PF00975">
    <property type="entry name" value="Thioesterase"/>
    <property type="match status" value="1"/>
</dbReference>
<feature type="region of interest" description="Disordered" evidence="5">
    <location>
        <begin position="3026"/>
        <end position="3048"/>
    </location>
</feature>
<dbReference type="SMART" id="SM01294">
    <property type="entry name" value="PKS_PP_betabranch"/>
    <property type="match status" value="1"/>
</dbReference>
<dbReference type="Gene3D" id="3.30.300.30">
    <property type="match status" value="4"/>
</dbReference>
<feature type="domain" description="Carrier" evidence="6">
    <location>
        <begin position="956"/>
        <end position="1031"/>
    </location>
</feature>
<dbReference type="FunFam" id="3.40.50.12780:FF:000012">
    <property type="entry name" value="Non-ribosomal peptide synthetase"/>
    <property type="match status" value="2"/>
</dbReference>
<evidence type="ECO:0000259" key="6">
    <source>
        <dbReference type="PROSITE" id="PS50075"/>
    </source>
</evidence>
<dbReference type="FunFam" id="3.40.50.980:FF:000002">
    <property type="entry name" value="Enterobactin synthetase component F"/>
    <property type="match status" value="1"/>
</dbReference>
<feature type="region of interest" description="Disordered" evidence="5">
    <location>
        <begin position="1976"/>
        <end position="1997"/>
    </location>
</feature>
<dbReference type="InterPro" id="IPR025110">
    <property type="entry name" value="AMP-bd_C"/>
</dbReference>
<dbReference type="FunFam" id="3.40.50.980:FF:000001">
    <property type="entry name" value="Non-ribosomal peptide synthetase"/>
    <property type="match status" value="1"/>
</dbReference>
<dbReference type="InterPro" id="IPR006162">
    <property type="entry name" value="Ppantetheine_attach_site"/>
</dbReference>
<dbReference type="FunFam" id="1.10.1200.10:FF:000005">
    <property type="entry name" value="Nonribosomal peptide synthetase 1"/>
    <property type="match status" value="1"/>
</dbReference>
<evidence type="ECO:0000256" key="1">
    <source>
        <dbReference type="ARBA" id="ARBA00001957"/>
    </source>
</evidence>
<dbReference type="PROSITE" id="PS50075">
    <property type="entry name" value="CARRIER"/>
    <property type="match status" value="4"/>
</dbReference>
<dbReference type="EMBL" id="JPRF03000026">
    <property type="protein sequence ID" value="OEV36430.1"/>
    <property type="molecule type" value="Genomic_DNA"/>
</dbReference>
<dbReference type="Gene3D" id="3.30.559.30">
    <property type="entry name" value="Nonribosomal peptide synthetase, condensation domain"/>
    <property type="match status" value="4"/>
</dbReference>
<dbReference type="InterPro" id="IPR023213">
    <property type="entry name" value="CAT-like_dom_sf"/>
</dbReference>
<dbReference type="InterPro" id="IPR036736">
    <property type="entry name" value="ACP-like_sf"/>
</dbReference>
<dbReference type="SUPFAM" id="SSF52777">
    <property type="entry name" value="CoA-dependent acyltransferases"/>
    <property type="match status" value="8"/>
</dbReference>
<comment type="similarity">
    <text evidence="2">Belongs to the ATP-dependent AMP-binding enzyme family.</text>
</comment>
<dbReference type="Gene3D" id="3.40.50.12780">
    <property type="entry name" value="N-terminal domain of ligase-like"/>
    <property type="match status" value="1"/>
</dbReference>
<dbReference type="InterPro" id="IPR020845">
    <property type="entry name" value="AMP-binding_CS"/>
</dbReference>
<dbReference type="InterPro" id="IPR029058">
    <property type="entry name" value="AB_hydrolase_fold"/>
</dbReference>
<dbReference type="InterPro" id="IPR020802">
    <property type="entry name" value="TesA-like"/>
</dbReference>
<dbReference type="InterPro" id="IPR009081">
    <property type="entry name" value="PP-bd_ACP"/>
</dbReference>
<proteinExistence type="inferred from homology"/>
<accession>A0A1E7N6W1</accession>
<dbReference type="CDD" id="cd17643">
    <property type="entry name" value="A_NRPS_Cytc1-like"/>
    <property type="match status" value="1"/>
</dbReference>
<keyword evidence="8" id="KW-1185">Reference proteome</keyword>
<evidence type="ECO:0000256" key="3">
    <source>
        <dbReference type="ARBA" id="ARBA00022450"/>
    </source>
</evidence>
<dbReference type="CDD" id="cd12117">
    <property type="entry name" value="A_NRPS_Srf_like"/>
    <property type="match status" value="3"/>
</dbReference>
<dbReference type="InterPro" id="IPR042099">
    <property type="entry name" value="ANL_N_sf"/>
</dbReference>
<dbReference type="FunFam" id="2.30.38.10:FF:000001">
    <property type="entry name" value="Non-ribosomal peptide synthetase PvdI"/>
    <property type="match status" value="4"/>
</dbReference>
<evidence type="ECO:0000313" key="7">
    <source>
        <dbReference type="EMBL" id="OEV36430.1"/>
    </source>
</evidence>
<evidence type="ECO:0000256" key="5">
    <source>
        <dbReference type="SAM" id="MobiDB-lite"/>
    </source>
</evidence>
<comment type="caution">
    <text evidence="7">The sequence shown here is derived from an EMBL/GenBank/DDBJ whole genome shotgun (WGS) entry which is preliminary data.</text>
</comment>
<dbReference type="SMART" id="SM00823">
    <property type="entry name" value="PKS_PP"/>
    <property type="match status" value="4"/>
</dbReference>
<dbReference type="Pfam" id="PF00501">
    <property type="entry name" value="AMP-binding"/>
    <property type="match status" value="4"/>
</dbReference>
<dbReference type="GO" id="GO:0072330">
    <property type="term" value="P:monocarboxylic acid biosynthetic process"/>
    <property type="evidence" value="ECO:0007669"/>
    <property type="project" value="UniProtKB-ARBA"/>
</dbReference>
<dbReference type="FunFam" id="3.30.559.10:FF:000012">
    <property type="entry name" value="Non-ribosomal peptide synthetase"/>
    <property type="match status" value="2"/>
</dbReference>
<dbReference type="SUPFAM" id="SSF47336">
    <property type="entry name" value="ACP-like"/>
    <property type="match status" value="4"/>
</dbReference>
<dbReference type="Gene3D" id="3.40.50.1820">
    <property type="entry name" value="alpha/beta hydrolase"/>
    <property type="match status" value="1"/>
</dbReference>
<dbReference type="FunFam" id="3.30.300.30:FF:000010">
    <property type="entry name" value="Enterobactin synthetase component F"/>
    <property type="match status" value="4"/>
</dbReference>
<dbReference type="CDD" id="cd19540">
    <property type="entry name" value="LCL_NRPS-like"/>
    <property type="match status" value="4"/>
</dbReference>
<feature type="compositionally biased region" description="Basic and acidic residues" evidence="5">
    <location>
        <begin position="1976"/>
        <end position="1995"/>
    </location>
</feature>
<dbReference type="GO" id="GO:0043041">
    <property type="term" value="P:amino acid activation for nonribosomal peptide biosynthetic process"/>
    <property type="evidence" value="ECO:0007669"/>
    <property type="project" value="TreeGrafter"/>
</dbReference>
<gene>
    <name evidence="7" type="ORF">HS99_0029250</name>
</gene>
<dbReference type="Pfam" id="PF00668">
    <property type="entry name" value="Condensation"/>
    <property type="match status" value="4"/>
</dbReference>
<feature type="domain" description="Carrier" evidence="6">
    <location>
        <begin position="1995"/>
        <end position="2070"/>
    </location>
</feature>
<dbReference type="GO" id="GO:0017000">
    <property type="term" value="P:antibiotic biosynthetic process"/>
    <property type="evidence" value="ECO:0007669"/>
    <property type="project" value="UniProtKB-ARBA"/>
</dbReference>
<evidence type="ECO:0000256" key="2">
    <source>
        <dbReference type="ARBA" id="ARBA00006432"/>
    </source>
</evidence>
<dbReference type="GO" id="GO:0044550">
    <property type="term" value="P:secondary metabolite biosynthetic process"/>
    <property type="evidence" value="ECO:0007669"/>
    <property type="project" value="UniProtKB-ARBA"/>
</dbReference>
<dbReference type="GO" id="GO:0003824">
    <property type="term" value="F:catalytic activity"/>
    <property type="evidence" value="ECO:0007669"/>
    <property type="project" value="InterPro"/>
</dbReference>
<comment type="cofactor">
    <cofactor evidence="1">
        <name>pantetheine 4'-phosphate</name>
        <dbReference type="ChEBI" id="CHEBI:47942"/>
    </cofactor>
</comment>
<name>A0A1E7N6W1_KITAU</name>
<organism evidence="7 8">
    <name type="scientific">Kitasatospora aureofaciens</name>
    <name type="common">Streptomyces aureofaciens</name>
    <dbReference type="NCBI Taxonomy" id="1894"/>
    <lineage>
        <taxon>Bacteria</taxon>
        <taxon>Bacillati</taxon>
        <taxon>Actinomycetota</taxon>
        <taxon>Actinomycetes</taxon>
        <taxon>Kitasatosporales</taxon>
        <taxon>Streptomycetaceae</taxon>
        <taxon>Kitasatospora</taxon>
    </lineage>
</organism>
<dbReference type="GO" id="GO:0031177">
    <property type="term" value="F:phosphopantetheine binding"/>
    <property type="evidence" value="ECO:0007669"/>
    <property type="project" value="InterPro"/>
</dbReference>
<dbReference type="InterPro" id="IPR010071">
    <property type="entry name" value="AA_adenyl_dom"/>
</dbReference>
<dbReference type="InterPro" id="IPR000873">
    <property type="entry name" value="AMP-dep_synth/lig_dom"/>
</dbReference>
<sequence length="4476" mass="480052">MSFAQQRLWFIEQLEGRSALYNTPFAVRLNGEIDAAVLSLALRDVLARHEVLRTTFPATDGRPRQSIAEPDNPAVTSVEVATVAVTDERELTAAVDRAVRHVFDLAAELPVRCTLFSLSAEEHVLLVLMHHIASDAWSVPPLFRDLDAAYRARRAGAEPQWEPLPVQYADYTLWQHEVLGTEDDPESVLATQLAYWQDVLAGAPEELALPCDRPRPNAPSHLGGAADLTLESQLYVDLVELAAAERVSLFMVLQAAVAALYTRLGAGTDLPLGTAVAGRTDEGLDDLVGFFVNTLVLRTDTSGDPSFRGLLERVRQLDLDAFDHQDIPFERLVEQLNPARTPARHPMFQTMVTLDSDEDLPSDFAGLTCREHLLDQRLAKFDLSFAFVEQHDVDGVANGLTGAVEYATDLFDHATAATMGQRLTRVLRAAAADPDAPLSTIEILSPAEREQLLTGWAGPAAELPSGAVPELFEAQAATTPEAVALVCGGEELTYAELNARANGLALRLVEAGVGTETPVAVLLERAPALVIALLAVLKAGGTYVPLDDAQPEERLRAVLADAGAGIAVTDRDHPALAGLTTLAVGHETADNLERRLDCAQLAYVMHTSGSTGTPKGIGITHRSVVDLALGGTFAGGGHDRVLVHSPTAFDASTYELWTPLLSGGSLVIAPAGRLGVTELAATIDRGAATAAWMTVGLFNVLATEAPQTFAGLREVWTGGDIVSSAAVRRVLQACPGLRVVNGYGPTETTTFATRHPVTAAAELAGAVPIGRPLPNTRTYVLDDTLRPVPVGVPGELYIAGNGLARGYVGRPALTAERFVACPYGEPGSRMYRTGDLARWTTTGELEFVGRTDDQVKIRGFRIELAEVEAAFAAHPAVRQAFATVRQDQAGDKRLVAYVTGTAPLDELRAFVADRLPAYMVPAAVVALDALPVTPNGKVDRRALPAPDYTATSAGRAPRNAMEQTLCELFAEVLGLAEPSIDDNFFDLGGHSLLATRLASRIRTVLGTELPVRTLFDSPTIAGLAQHLGESRTPVRAGLTARERPDLVPLSYAQQRLWFIDQFEGPSALYNTPFAIRLTGEVEAAALAEALNDVVTRHEVLRTLFPTADDRPHQLIAEGLRPRLTVTRVGDGTELTALLDRAIGHAFDLAVELPIRAQLFSLSAEQHVLLVLMHHIASDGWSVAPLFRDLGEAYRARSKGSAPEWQPLPVQYADYTLWQREILGAEDDRDSLIGQQLDFWQQALTDAPEDLALPYDRPRPAAPSHRGELVEFTVGAELHQRLAELASDNRASLFMVLQAAVAALYTRLGAGTDLPFGTPTAGRTDEALDDLVGFFVNTLVLRTDTSGNPSFRELLDRIRRTDLDAFEHQDIPFERLVEQLNPTRTPARHPLFQTLIALENQAKVPDTFGGLPCAELEFDLSVAKFDLSFGFAEPSGPGGLSGAIEYAADLFDRATVTTLAERLLRVLDAAAGDPDAPIGDIEILSASEREQLLSGWHGPAAELPSGAVPELFEAQAATTPEAVALVSGGEELTYAELNARANGLALRLVEAGVGIETPVALLLNRSAALVIALLAVLKAGGTYVPLDDAQPEERLRAVLADAGAGIAVTDRDHPALAGLTTLAVGHETADNLELAINRSQLAYVMHTSGSTGTPKGIGITHRSVVDLALGGTFAGGGHDRVLVHSPTAFDASTYELWAPLLSGGSLVIAPAGRLGVTELAATIDRGAATAAWFTAGLFNVVATEDPSAFTGLREVWTGGDVVSPAAVRRVMTACPGLTVVDGYGPTETTTFATHHRMATLAEVPATVPIGRPLPNTRAYVLDDTLQPVPVGVPGELYIAGNGLARGYVARPALTAERFVACPYGGPGTRMYRTGDLVRRRADGVLEFLGRTDDQVKIRGFRIELAEVETAFTAHPGVGQALALVREDQPGDKRLVAYVTGTATPGELRAFVTDRLPTYMLPAAVVVLDALPVTPNGKVDRRALPAPDHTRAPEGRAPRNATEQALCELFAETLDLPAVSIDDNFFDLGGHSLLATKLASRIRTTLGTELPIRTLFDHPTVGELSGALPAAQARPALQRRTRPARIPLSPAQQRLWFIDQFEGPSALYNTPFVAPLTGEIDITALTEALNDVVTRHEVLRTTLATTDGRPHQLIAASGRPVLRTHRVADEQELQAAVAEATAEVFRLAEDQPIRVTLVSHGTDGGADRHALVVLLHHIAGDGWSVTPLVRDLDTAYRARRTGSAPDWQPLPVQYADYALWQHELLGAEDDPSSVQLAQLAHWRRALADLPEELALPYDRPRPAFPSHRGGTVEYRLNAELHRRLTELAAAGRASLFMVLQAAVATLYTRLGAGTDLPLGTPTAGRTDEALDDLVGFFVNTLVLRTDTSGDPTFRELLDRVRRADLDAFEHQDLPFERLVEHLNPTRTPARHPLFQTVLTVSSGPAPVLTLGEVSGVLEGAGESLAHFDLNFNFTERHGEDGTALGVAAAVEYAADLFDRATVTTLTERLLRVLEAVVTEPDAPIGGIEILSPAERSLVLTGWNDTAVPVADTTLSELFEAQAAATPDAVAVVSDTERLSYAELDARAGALAAVLLERGLAVEEPVAILMDRSADLVTAILAVTKAGGTYVPLDTRYPLDRMRHILADTRAQLVLVDPSHRDHPVLTSEGPTPLDVTGTRAAAPASRRSLPGQLLYVMYTSGSTGVPKGVAVTHRNVVDLLANRHFHQGHHESVLLHSPTAFDASTTEVWAPLVTGGRIVLAAPGQLDLSALAATITRHAVTLVQAPSGLLRLMAEEAPEAFRAVRQVWTGGDVVPPEAVRQLFRVCPETEVVAVYAPTETTAIKTTFTMSPGEEVPAVVPIGRPLANTRAYVLDDALQPVPAGVPGELYIAGNGLARGYVGRPALTAERFVACPFAGKGERMYRTGDIVRWSADGVLEFLGRTDDQVKVRGFRIEPAEVEAALAAHPAVGHAVAMVREDQPGDKRLVAYVTGAATPGELRAFVTDRLPAYMLPAAIVTLDALPVTPNGKVDRRALPAPDHTGTPEGRAPRTDTEQALCELFAETLGLPTVSIDGNFFDLGGHSLLATKLVSRIRTAFDTELPIRTLFDAPTVAALAEHLGNSRTPVRARLTTRERPELVPLSYAQQRLWFIDQFEGRSALYNTPFALRLSGAVDTAALAMALNDVVTRHEVLRTTFPTTHGRPHQLIAATSELALHVHPVADEEELREALAEASRETFDLAVDLPVRARLLSLPADEHVLLVLMHHIVSDGWSVAPLLRDLDTAYRARRTGSAPDWQPLPVQYADYALWQRELLGSEDDPGSTHHIQLAYWKRTLAGLPEELTLPYDCRRPMLPTRAGDTVEFRVPAELHASMAELARTSRSSVFMVVQAALAATLSRLGAGADIPLGTPIAGRTDEALDELIGFFVNTLVLRADLSGEPSFHELLERVRLANLDAFEHQDVPFERLVEVLNPARSTARHPLFQVMLTFGTGEPATPSFAGLPARIEPPSAELAKFDLAFGFSEQLDADGAPAGIGVVVEFARELFDPATVAAIGGRFERLLAAVVAEPARPVVEAEILTPAERTLILDHWSRPEQHPHPVEPTTIPALFAAQAARTPEAVAVVHRDERVSYAELDARANRLARLLAARGVGPERLVALALPRSVELVVAVLAVLKAGGAYVPIDPDYPADRIAYTLRDSAPELLLTTTVAAARLPDSAVPLLLLDTPETAAELDRTAAGAPAPALGPDHPAYVVYTSGSTGRPKGVVIPHANVARLFAATDHWFSPGPEDVWTLFHSYAFDFSVWELWGALLHGGSLVVVPFETSRSPREFLELLVRERVTFLNQTPSAFYQLMQADQEEPELGALLALRRVVFGGEALDLARLAPWYERHAEDATVLVNMYGITETTVHVSYRPLDAGTAAGQSRSLIGAGIPDLRLYLLDSRLRPVPAGVPGELYVAGAGLARGYLGRPGLTAERFVADPYGAPGTRMYRTGDLARWTAGGELDYLGRIDAQVKIRGFRIELGEIGSVLSRRPEVASAAVVVREDAPGEKRLVGYLVPAAGPVDPDALRTHLAAELPDYMLPAALVPLERLPLTPNGKLDERALPAPGPGRAGGGRGPRTPLEEVLCGLFADVLGLDRVGIDDNFFELGGHSLLAGRLVAGMRELTGTDDLGVRALFQAPTVAGLAELLAGARDGAPAEEAFPVLLPIRTRGSRPPLFCVHPAAGISWVYTGLLRHLDAERPIYGLQAPGLADLSRHPESLAEMARTYLAELRSVRPEGPYALLGWSFGGPVAHAMAALLRQQGEQVELLAVLDGYPELDEYAEFTGDDRAERDPALLAAILDSLGQPAGEITAWPADEAGYAELVRHGEGPLTGLSGAGVARVVEVFLANLALAAEAPLPGYDGDALVFVAAKDRPADAPDPETWRAHVGGRVEIHEVPSTHGAMTGAEALAVIGPVLADRLRHPAPDQGPRHP</sequence>
<dbReference type="InterPro" id="IPR020806">
    <property type="entry name" value="PKS_PP-bd"/>
</dbReference>
<dbReference type="PROSITE" id="PS00455">
    <property type="entry name" value="AMP_BINDING"/>
    <property type="match status" value="4"/>
</dbReference>
<dbReference type="InterPro" id="IPR001242">
    <property type="entry name" value="Condensation_dom"/>
</dbReference>